<gene>
    <name evidence="1" type="ORF">RFI_33569</name>
</gene>
<sequence>SDWEKVESLSKGECYYFNRSKNETVKTMPDELKDKKVKCEFYREQGVKFAERPSQFPTQGLPPIDNVVTNAYFVTGKLLTTPIAHYIVEFDPPVDPENSLLRQQI</sequence>
<feature type="non-terminal residue" evidence="1">
    <location>
        <position position="1"/>
    </location>
</feature>
<protein>
    <submittedName>
        <fullName evidence="1">Uncharacterized protein</fullName>
    </submittedName>
</protein>
<proteinExistence type="predicted"/>
<evidence type="ECO:0000313" key="1">
    <source>
        <dbReference type="EMBL" id="ETO03833.1"/>
    </source>
</evidence>
<dbReference type="Gene3D" id="2.20.70.10">
    <property type="match status" value="1"/>
</dbReference>
<reference evidence="1 2" key="1">
    <citation type="journal article" date="2013" name="Curr. Biol.">
        <title>The Genome of the Foraminiferan Reticulomyxa filosa.</title>
        <authorList>
            <person name="Glockner G."/>
            <person name="Hulsmann N."/>
            <person name="Schleicher M."/>
            <person name="Noegel A.A."/>
            <person name="Eichinger L."/>
            <person name="Gallinger C."/>
            <person name="Pawlowski J."/>
            <person name="Sierra R."/>
            <person name="Euteneuer U."/>
            <person name="Pillet L."/>
            <person name="Moustafa A."/>
            <person name="Platzer M."/>
            <person name="Groth M."/>
            <person name="Szafranski K."/>
            <person name="Schliwa M."/>
        </authorList>
    </citation>
    <scope>NUCLEOTIDE SEQUENCE [LARGE SCALE GENOMIC DNA]</scope>
</reference>
<evidence type="ECO:0000313" key="2">
    <source>
        <dbReference type="Proteomes" id="UP000023152"/>
    </source>
</evidence>
<comment type="caution">
    <text evidence="1">The sequence shown here is derived from an EMBL/GenBank/DDBJ whole genome shotgun (WGS) entry which is preliminary data.</text>
</comment>
<name>X6LPK1_RETFI</name>
<dbReference type="Proteomes" id="UP000023152">
    <property type="component" value="Unassembled WGS sequence"/>
</dbReference>
<feature type="non-terminal residue" evidence="1">
    <location>
        <position position="105"/>
    </location>
</feature>
<accession>X6LPK1</accession>
<organism evidence="1 2">
    <name type="scientific">Reticulomyxa filosa</name>
    <dbReference type="NCBI Taxonomy" id="46433"/>
    <lineage>
        <taxon>Eukaryota</taxon>
        <taxon>Sar</taxon>
        <taxon>Rhizaria</taxon>
        <taxon>Retaria</taxon>
        <taxon>Foraminifera</taxon>
        <taxon>Monothalamids</taxon>
        <taxon>Reticulomyxidae</taxon>
        <taxon>Reticulomyxa</taxon>
    </lineage>
</organism>
<keyword evidence="2" id="KW-1185">Reference proteome</keyword>
<dbReference type="AlphaFoldDB" id="X6LPK1"/>
<dbReference type="EMBL" id="ASPP01031731">
    <property type="protein sequence ID" value="ETO03833.1"/>
    <property type="molecule type" value="Genomic_DNA"/>
</dbReference>